<evidence type="ECO:0000259" key="2">
    <source>
        <dbReference type="Pfam" id="PF00723"/>
    </source>
</evidence>
<dbReference type="SUPFAM" id="SSF74650">
    <property type="entry name" value="Galactose mutarotase-like"/>
    <property type="match status" value="1"/>
</dbReference>
<comment type="caution">
    <text evidence="4">The sequence shown here is derived from an EMBL/GenBank/DDBJ whole genome shotgun (WGS) entry which is preliminary data.</text>
</comment>
<dbReference type="SUPFAM" id="SSF48208">
    <property type="entry name" value="Six-hairpin glycosidases"/>
    <property type="match status" value="1"/>
</dbReference>
<evidence type="ECO:0000256" key="1">
    <source>
        <dbReference type="SAM" id="SignalP"/>
    </source>
</evidence>
<name>A0ABU4S1N0_9GAMM</name>
<keyword evidence="1" id="KW-0732">Signal</keyword>
<evidence type="ECO:0000313" key="5">
    <source>
        <dbReference type="Proteomes" id="UP001273505"/>
    </source>
</evidence>
<dbReference type="InterPro" id="IPR012341">
    <property type="entry name" value="6hp_glycosidase-like_sf"/>
</dbReference>
<evidence type="ECO:0000259" key="3">
    <source>
        <dbReference type="Pfam" id="PF09137"/>
    </source>
</evidence>
<sequence>MSHKLVKAALLSIGASSLIACTPSVVDSEATTAHGAPGQAPTWAYSAKTGIGTSYEQYVESKYTDNAATGTVSRIWFSVAEGVLTETMVGLIHQAQLKDSQFVITGNGFTDIESQDTTSKIGYLHTDSKGRPLSLAYRIVNRDREGRYSIEKHLVTDPDRNTLLQRVIFTAHEPGIRAHLVTNPHIANTGGNDEAWVADGIAYAREGNQTMAIAGPAAAEVSVGFVGTSDLITDLADGTQNWRYTSTGESSGNVSITQSLATNPGQPQRWNFAYGFGSNPKHAADNAQASLAAGFDRVLAHYNGEGEHIGWEDYMASLAPLEQLAQMATDGGKLAYTSAMVLKAQEDKTHAGALIASLSNPWGDVVSAAAASTGYKAVWPRDFYQVAMAFLALGDTQTPKVAFEYLTKVQAGAGTPGFTGTPGWFLQKTHVDGTLEWYSVQLDQTAMPIMLGYKLWQQGVLSDSEARNWYQTMLKPAAQFLSHGGEFSLGWNQTSITPPFTQQERWEEQEGYSPSTTAAIITGLVAAAEFAQQFGSSDDAELYLTKADEYREQLQARTFTTEGTLPGDGDYYLRISRNDNPNDQGQLIERNGQGALNESDIVDPGFLELVRYGVHRADFAPVRESLNEVDNLELPEYLQVKYEFPTPDATYVGWRRYGGDGYGERTSNGAGYGHGGEMHSDQRGRVWPFLTGERAHYELAHSTQTGNTNMSALQNQYVASMEYFANEGLMLPEQVWDGVGSNATYGYELGEGTNSATPLAWTHAEYIKLLRSLSDAKVWDYYPPVGERYQSP</sequence>
<dbReference type="PANTHER" id="PTHR31616">
    <property type="entry name" value="TREHALASE"/>
    <property type="match status" value="1"/>
</dbReference>
<gene>
    <name evidence="4" type="ORF">SCD92_17020</name>
</gene>
<feature type="domain" description="Glucodextranase N-terminal" evidence="3">
    <location>
        <begin position="33"/>
        <end position="315"/>
    </location>
</feature>
<feature type="signal peptide" evidence="1">
    <location>
        <begin position="1"/>
        <end position="20"/>
    </location>
</feature>
<dbReference type="InterPro" id="IPR011013">
    <property type="entry name" value="Gal_mutarotase_sf_dom"/>
</dbReference>
<dbReference type="Gene3D" id="1.50.10.10">
    <property type="match status" value="1"/>
</dbReference>
<dbReference type="PANTHER" id="PTHR31616:SF0">
    <property type="entry name" value="GLUCAN 1,4-ALPHA-GLUCOSIDASE"/>
    <property type="match status" value="1"/>
</dbReference>
<dbReference type="InterPro" id="IPR008928">
    <property type="entry name" value="6-hairpin_glycosidase_sf"/>
</dbReference>
<dbReference type="InterPro" id="IPR014718">
    <property type="entry name" value="GH-type_carb-bd"/>
</dbReference>
<proteinExistence type="predicted"/>
<dbReference type="Pfam" id="PF00723">
    <property type="entry name" value="Glyco_hydro_15"/>
    <property type="match status" value="1"/>
</dbReference>
<dbReference type="EMBL" id="JAXAFO010000039">
    <property type="protein sequence ID" value="MDX6851082.1"/>
    <property type="molecule type" value="Genomic_DNA"/>
</dbReference>
<accession>A0ABU4S1N0</accession>
<dbReference type="Proteomes" id="UP001273505">
    <property type="component" value="Unassembled WGS sequence"/>
</dbReference>
<feature type="domain" description="GH15-like" evidence="2">
    <location>
        <begin position="334"/>
        <end position="769"/>
    </location>
</feature>
<dbReference type="InterPro" id="IPR011613">
    <property type="entry name" value="GH15-like"/>
</dbReference>
<evidence type="ECO:0000313" key="4">
    <source>
        <dbReference type="EMBL" id="MDX6851082.1"/>
    </source>
</evidence>
<protein>
    <submittedName>
        <fullName evidence="4">Glycoside hydrolase family 15 protein</fullName>
    </submittedName>
</protein>
<feature type="chain" id="PRO_5046196870" evidence="1">
    <location>
        <begin position="21"/>
        <end position="792"/>
    </location>
</feature>
<dbReference type="Gene3D" id="2.70.98.10">
    <property type="match status" value="1"/>
</dbReference>
<dbReference type="GO" id="GO:0016787">
    <property type="term" value="F:hydrolase activity"/>
    <property type="evidence" value="ECO:0007669"/>
    <property type="project" value="UniProtKB-KW"/>
</dbReference>
<reference evidence="4 5" key="1">
    <citation type="submission" date="2023-11" db="EMBL/GenBank/DDBJ databases">
        <title>Gilvimarinus fulvus sp. nov., isolated from the surface of Kelp.</title>
        <authorList>
            <person name="Sun Y.Y."/>
            <person name="Gong Y."/>
            <person name="Du Z.J."/>
        </authorList>
    </citation>
    <scope>NUCLEOTIDE SEQUENCE [LARGE SCALE GENOMIC DNA]</scope>
    <source>
        <strain evidence="4 5">SDUM040013</strain>
    </source>
</reference>
<keyword evidence="5" id="KW-1185">Reference proteome</keyword>
<keyword evidence="4" id="KW-0378">Hydrolase</keyword>
<dbReference type="Pfam" id="PF09137">
    <property type="entry name" value="Glucodextran_N"/>
    <property type="match status" value="1"/>
</dbReference>
<dbReference type="CDD" id="cd07430">
    <property type="entry name" value="GH15_N"/>
    <property type="match status" value="1"/>
</dbReference>
<dbReference type="RefSeq" id="WP_302720667.1">
    <property type="nucleotide sequence ID" value="NZ_JAULRU010000154.1"/>
</dbReference>
<dbReference type="InterPro" id="IPR015220">
    <property type="entry name" value="Glucodextranase_N"/>
</dbReference>
<dbReference type="PROSITE" id="PS51257">
    <property type="entry name" value="PROKAR_LIPOPROTEIN"/>
    <property type="match status" value="1"/>
</dbReference>
<organism evidence="4 5">
    <name type="scientific">Gilvimarinus gilvus</name>
    <dbReference type="NCBI Taxonomy" id="3058038"/>
    <lineage>
        <taxon>Bacteria</taxon>
        <taxon>Pseudomonadati</taxon>
        <taxon>Pseudomonadota</taxon>
        <taxon>Gammaproteobacteria</taxon>
        <taxon>Cellvibrionales</taxon>
        <taxon>Cellvibrionaceae</taxon>
        <taxon>Gilvimarinus</taxon>
    </lineage>
</organism>